<protein>
    <submittedName>
        <fullName evidence="10">Sugar ABC transporter permease</fullName>
    </submittedName>
</protein>
<keyword evidence="5 7" id="KW-1133">Transmembrane helix</keyword>
<proteinExistence type="inferred from homology"/>
<feature type="domain" description="ABC transmembrane type-1" evidence="9">
    <location>
        <begin position="94"/>
        <end position="285"/>
    </location>
</feature>
<feature type="transmembrane region" description="Helical" evidence="7">
    <location>
        <begin position="165"/>
        <end position="185"/>
    </location>
</feature>
<dbReference type="Gene3D" id="1.10.3720.10">
    <property type="entry name" value="MetI-like"/>
    <property type="match status" value="1"/>
</dbReference>
<evidence type="ECO:0000313" key="11">
    <source>
        <dbReference type="Proteomes" id="UP000287171"/>
    </source>
</evidence>
<comment type="subcellular location">
    <subcellularLocation>
        <location evidence="1 7">Cell membrane</location>
        <topology evidence="1 7">Multi-pass membrane protein</topology>
    </subcellularLocation>
</comment>
<keyword evidence="2 7" id="KW-0813">Transport</keyword>
<dbReference type="GO" id="GO:0055085">
    <property type="term" value="P:transmembrane transport"/>
    <property type="evidence" value="ECO:0007669"/>
    <property type="project" value="InterPro"/>
</dbReference>
<dbReference type="PANTHER" id="PTHR32243">
    <property type="entry name" value="MALTOSE TRANSPORT SYSTEM PERMEASE-RELATED"/>
    <property type="match status" value="1"/>
</dbReference>
<dbReference type="InterPro" id="IPR035906">
    <property type="entry name" value="MetI-like_sf"/>
</dbReference>
<comment type="caution">
    <text evidence="10">The sequence shown here is derived from an EMBL/GenBank/DDBJ whole genome shotgun (WGS) entry which is preliminary data.</text>
</comment>
<dbReference type="PANTHER" id="PTHR32243:SF18">
    <property type="entry name" value="INNER MEMBRANE ABC TRANSPORTER PERMEASE PROTEIN YCJP"/>
    <property type="match status" value="1"/>
</dbReference>
<name>A0A402BGH1_9CHLR</name>
<dbReference type="InterPro" id="IPR050901">
    <property type="entry name" value="BP-dep_ABC_trans_perm"/>
</dbReference>
<feature type="transmembrane region" description="Helical" evidence="7">
    <location>
        <begin position="264"/>
        <end position="285"/>
    </location>
</feature>
<evidence type="ECO:0000256" key="8">
    <source>
        <dbReference type="SAM" id="MobiDB-lite"/>
    </source>
</evidence>
<dbReference type="GO" id="GO:0005886">
    <property type="term" value="C:plasma membrane"/>
    <property type="evidence" value="ECO:0007669"/>
    <property type="project" value="UniProtKB-SubCell"/>
</dbReference>
<organism evidence="10 11">
    <name type="scientific">Dictyobacter alpinus</name>
    <dbReference type="NCBI Taxonomy" id="2014873"/>
    <lineage>
        <taxon>Bacteria</taxon>
        <taxon>Bacillati</taxon>
        <taxon>Chloroflexota</taxon>
        <taxon>Ktedonobacteria</taxon>
        <taxon>Ktedonobacterales</taxon>
        <taxon>Dictyobacteraceae</taxon>
        <taxon>Dictyobacter</taxon>
    </lineage>
</organism>
<dbReference type="PROSITE" id="PS50928">
    <property type="entry name" value="ABC_TM1"/>
    <property type="match status" value="1"/>
</dbReference>
<evidence type="ECO:0000256" key="4">
    <source>
        <dbReference type="ARBA" id="ARBA00022692"/>
    </source>
</evidence>
<dbReference type="RefSeq" id="WP_126630470.1">
    <property type="nucleotide sequence ID" value="NZ_BIFT01000002.1"/>
</dbReference>
<keyword evidence="11" id="KW-1185">Reference proteome</keyword>
<dbReference type="SUPFAM" id="SSF161098">
    <property type="entry name" value="MetI-like"/>
    <property type="match status" value="1"/>
</dbReference>
<sequence>MAQTLQKGQQQQIRTGSSTPGGRSRGSLLVASRTIIYLVSAIILVIQFFPLLWALSTSLMSAQETTSVPATLIPGHPTLSSYIEALRGDIGRYYVNSVITALVSTVITMIMATLAAYAFARLRFRWKNVILLLVLFFSLFPPLVQVIPIYQILQSLHLLNTLQGLILPYSVFGLPLAVLVLMAFFQDVPVELEEAAIVDGLSRFRAFLQIILPVTIPGLFATAIIVFVGNWNEYLFALNYTSTKTYTLPVGIVTISQTEFTTNFAVLSAATILSVVPLVILIMLLERRVVSGLTAGALKG</sequence>
<evidence type="ECO:0000256" key="3">
    <source>
        <dbReference type="ARBA" id="ARBA00022475"/>
    </source>
</evidence>
<evidence type="ECO:0000313" key="10">
    <source>
        <dbReference type="EMBL" id="GCE30370.1"/>
    </source>
</evidence>
<gene>
    <name evidence="10" type="primary">malG</name>
    <name evidence="10" type="ORF">KDA_58540</name>
</gene>
<evidence type="ECO:0000259" key="9">
    <source>
        <dbReference type="PROSITE" id="PS50928"/>
    </source>
</evidence>
<feature type="compositionally biased region" description="Polar residues" evidence="8">
    <location>
        <begin position="1"/>
        <end position="13"/>
    </location>
</feature>
<feature type="compositionally biased region" description="Low complexity" evidence="8">
    <location>
        <begin position="14"/>
        <end position="25"/>
    </location>
</feature>
<reference evidence="11" key="1">
    <citation type="submission" date="2018-12" db="EMBL/GenBank/DDBJ databases">
        <title>Tengunoibacter tsumagoiensis gen. nov., sp. nov., Dictyobacter kobayashii sp. nov., D. alpinus sp. nov., and D. joshuensis sp. nov. and description of Dictyobacteraceae fam. nov. within the order Ktedonobacterales isolated from Tengu-no-mugimeshi.</title>
        <authorList>
            <person name="Wang C.M."/>
            <person name="Zheng Y."/>
            <person name="Sakai Y."/>
            <person name="Toyoda A."/>
            <person name="Minakuchi Y."/>
            <person name="Abe K."/>
            <person name="Yokota A."/>
            <person name="Yabe S."/>
        </authorList>
    </citation>
    <scope>NUCLEOTIDE SEQUENCE [LARGE SCALE GENOMIC DNA]</scope>
    <source>
        <strain evidence="11">Uno16</strain>
    </source>
</reference>
<evidence type="ECO:0000256" key="2">
    <source>
        <dbReference type="ARBA" id="ARBA00022448"/>
    </source>
</evidence>
<dbReference type="InterPro" id="IPR000515">
    <property type="entry name" value="MetI-like"/>
</dbReference>
<feature type="region of interest" description="Disordered" evidence="8">
    <location>
        <begin position="1"/>
        <end position="25"/>
    </location>
</feature>
<comment type="similarity">
    <text evidence="7">Belongs to the binding-protein-dependent transport system permease family.</text>
</comment>
<dbReference type="AlphaFoldDB" id="A0A402BGH1"/>
<evidence type="ECO:0000256" key="7">
    <source>
        <dbReference type="RuleBase" id="RU363032"/>
    </source>
</evidence>
<accession>A0A402BGH1</accession>
<dbReference type="OrthoDB" id="61400at2"/>
<keyword evidence="6 7" id="KW-0472">Membrane</keyword>
<dbReference type="Proteomes" id="UP000287171">
    <property type="component" value="Unassembled WGS sequence"/>
</dbReference>
<dbReference type="CDD" id="cd06261">
    <property type="entry name" value="TM_PBP2"/>
    <property type="match status" value="1"/>
</dbReference>
<evidence type="ECO:0000256" key="6">
    <source>
        <dbReference type="ARBA" id="ARBA00023136"/>
    </source>
</evidence>
<feature type="transmembrane region" description="Helical" evidence="7">
    <location>
        <begin position="206"/>
        <end position="228"/>
    </location>
</feature>
<evidence type="ECO:0000256" key="1">
    <source>
        <dbReference type="ARBA" id="ARBA00004651"/>
    </source>
</evidence>
<keyword evidence="3" id="KW-1003">Cell membrane</keyword>
<evidence type="ECO:0000256" key="5">
    <source>
        <dbReference type="ARBA" id="ARBA00022989"/>
    </source>
</evidence>
<feature type="transmembrane region" description="Helical" evidence="7">
    <location>
        <begin position="129"/>
        <end position="153"/>
    </location>
</feature>
<feature type="transmembrane region" description="Helical" evidence="7">
    <location>
        <begin position="35"/>
        <end position="55"/>
    </location>
</feature>
<dbReference type="Pfam" id="PF00528">
    <property type="entry name" value="BPD_transp_1"/>
    <property type="match status" value="1"/>
</dbReference>
<dbReference type="EMBL" id="BIFT01000002">
    <property type="protein sequence ID" value="GCE30370.1"/>
    <property type="molecule type" value="Genomic_DNA"/>
</dbReference>
<feature type="transmembrane region" description="Helical" evidence="7">
    <location>
        <begin position="93"/>
        <end position="117"/>
    </location>
</feature>
<keyword evidence="4 7" id="KW-0812">Transmembrane</keyword>